<feature type="compositionally biased region" description="Acidic residues" evidence="1">
    <location>
        <begin position="267"/>
        <end position="276"/>
    </location>
</feature>
<feature type="compositionally biased region" description="Acidic residues" evidence="1">
    <location>
        <begin position="284"/>
        <end position="305"/>
    </location>
</feature>
<feature type="compositionally biased region" description="Basic and acidic residues" evidence="1">
    <location>
        <begin position="393"/>
        <end position="417"/>
    </location>
</feature>
<feature type="compositionally biased region" description="Basic and acidic residues" evidence="1">
    <location>
        <begin position="195"/>
        <end position="266"/>
    </location>
</feature>
<reference evidence="3 4" key="1">
    <citation type="submission" date="2024-02" db="EMBL/GenBank/DDBJ databases">
        <authorList>
            <person name="Chen Y."/>
            <person name="Shah S."/>
            <person name="Dougan E. K."/>
            <person name="Thang M."/>
            <person name="Chan C."/>
        </authorList>
    </citation>
    <scope>NUCLEOTIDE SEQUENCE [LARGE SCALE GENOMIC DNA]</scope>
</reference>
<feature type="compositionally biased region" description="Basic and acidic residues" evidence="1">
    <location>
        <begin position="141"/>
        <end position="188"/>
    </location>
</feature>
<feature type="compositionally biased region" description="Basic and acidic residues" evidence="1">
    <location>
        <begin position="49"/>
        <end position="61"/>
    </location>
</feature>
<keyword evidence="4" id="KW-1185">Reference proteome</keyword>
<evidence type="ECO:0000256" key="1">
    <source>
        <dbReference type="SAM" id="MobiDB-lite"/>
    </source>
</evidence>
<protein>
    <recommendedName>
        <fullName evidence="2">FF domain-containing protein</fullName>
    </recommendedName>
</protein>
<sequence>MSAEQVFRRHRGKSAPRGRSPDPKALKKAAKEKNGKGDPFVTPPPRTAKSKDKRSSSDSTRRGLTFGKNTIFDIRAENKAPEPNLRQADAILDGLKQQLLYHKASYPCDQKKTKGKKVSDDESSSDEETAKKLSLKQMRQWWDRYKVKREEPEVTDKKVSKKSKAEAKKKGEKAEKKKTKGKEEEEKTTKKKTKEKKEAREEVKGKKVKDDGEVKENKAQSKKRQEEKDKKAKSEDAETKKKKAKSEEEEKKKAKSEEEKKKAKSEEEPDSEDTSSDDVKESASEDEAEEDSDSASGDEEDEDSEPANKGKKGILKTAKEDEESESSEDEAEEQEEEEEEEEESESEEPRPKEKKRRRGSDGSDSEEEKTKKKKKKEKKQEKTEKVKRKERKERKEKEDDDGKEREEKKKEKKNELKDAEEELTKNSTSHRKEWQQFSRWLKNSRRCPAKIIAACKSSETRRQLFADYLESGDFGQVSAKFEHKTIPDPELPGEPDCLLYFVMVEFNIDDVKELRRITQIEMSGHLDADGLKAFVEAGGCLDGNQHLSISELSGPGGMKNVAAAMGSFGSGKIKKGKGGPKEVPKKEDAKKARAYFMQVEIEEPLNKAQSLLQRVLKDANSCRDQAFKLRPLSLSTDLIAQLKACSVKLQHHADVLQTKIAKKCNKKKHYRELEAQVEQDTKIAKDRIDLAKALIRASDKPVKPKKSNKDEKDPNTASAEAKGPTTS</sequence>
<feature type="region of interest" description="Disordered" evidence="1">
    <location>
        <begin position="104"/>
        <end position="433"/>
    </location>
</feature>
<feature type="region of interest" description="Disordered" evidence="1">
    <location>
        <begin position="1"/>
        <end position="69"/>
    </location>
</feature>
<feature type="compositionally biased region" description="Basic and acidic residues" evidence="1">
    <location>
        <begin position="19"/>
        <end position="36"/>
    </location>
</feature>
<dbReference type="Proteomes" id="UP001642484">
    <property type="component" value="Unassembled WGS sequence"/>
</dbReference>
<gene>
    <name evidence="3" type="ORF">CCMP2556_LOCUS31814</name>
</gene>
<feature type="compositionally biased region" description="Basic and acidic residues" evidence="1">
    <location>
        <begin position="109"/>
        <end position="120"/>
    </location>
</feature>
<dbReference type="InterPro" id="IPR002713">
    <property type="entry name" value="FF_domain"/>
</dbReference>
<feature type="compositionally biased region" description="Basic and acidic residues" evidence="1">
    <location>
        <begin position="697"/>
        <end position="714"/>
    </location>
</feature>
<comment type="caution">
    <text evidence="3">The sequence shown here is derived from an EMBL/GenBank/DDBJ whole genome shotgun (WGS) entry which is preliminary data.</text>
</comment>
<feature type="domain" description="FF" evidence="2">
    <location>
        <begin position="409"/>
        <end position="471"/>
    </location>
</feature>
<proteinExistence type="predicted"/>
<evidence type="ECO:0000259" key="2">
    <source>
        <dbReference type="PROSITE" id="PS51676"/>
    </source>
</evidence>
<feature type="region of interest" description="Disordered" evidence="1">
    <location>
        <begin position="695"/>
        <end position="727"/>
    </location>
</feature>
<dbReference type="PROSITE" id="PS51676">
    <property type="entry name" value="FF"/>
    <property type="match status" value="1"/>
</dbReference>
<organism evidence="3 4">
    <name type="scientific">Durusdinium trenchii</name>
    <dbReference type="NCBI Taxonomy" id="1381693"/>
    <lineage>
        <taxon>Eukaryota</taxon>
        <taxon>Sar</taxon>
        <taxon>Alveolata</taxon>
        <taxon>Dinophyceae</taxon>
        <taxon>Suessiales</taxon>
        <taxon>Symbiodiniaceae</taxon>
        <taxon>Durusdinium</taxon>
    </lineage>
</organism>
<feature type="compositionally biased region" description="Acidic residues" evidence="1">
    <location>
        <begin position="320"/>
        <end position="346"/>
    </location>
</feature>
<evidence type="ECO:0000313" key="3">
    <source>
        <dbReference type="EMBL" id="CAK9064743.1"/>
    </source>
</evidence>
<dbReference type="EMBL" id="CAXAMN010021944">
    <property type="protein sequence ID" value="CAK9064743.1"/>
    <property type="molecule type" value="Genomic_DNA"/>
</dbReference>
<name>A0ABP0NMW0_9DINO</name>
<accession>A0ABP0NMW0</accession>
<evidence type="ECO:0000313" key="4">
    <source>
        <dbReference type="Proteomes" id="UP001642484"/>
    </source>
</evidence>